<keyword evidence="2" id="KW-1185">Reference proteome</keyword>
<protein>
    <submittedName>
        <fullName evidence="1">Uncharacterized protein</fullName>
    </submittedName>
</protein>
<dbReference type="EMBL" id="CM055092">
    <property type="protein sequence ID" value="KAJ7569991.1"/>
    <property type="molecule type" value="Genomic_DNA"/>
</dbReference>
<dbReference type="Proteomes" id="UP001162992">
    <property type="component" value="Chromosome 1"/>
</dbReference>
<organism evidence="1 2">
    <name type="scientific">Diphasiastrum complanatum</name>
    <name type="common">Issler's clubmoss</name>
    <name type="synonym">Lycopodium complanatum</name>
    <dbReference type="NCBI Taxonomy" id="34168"/>
    <lineage>
        <taxon>Eukaryota</taxon>
        <taxon>Viridiplantae</taxon>
        <taxon>Streptophyta</taxon>
        <taxon>Embryophyta</taxon>
        <taxon>Tracheophyta</taxon>
        <taxon>Lycopodiopsida</taxon>
        <taxon>Lycopodiales</taxon>
        <taxon>Lycopodiaceae</taxon>
        <taxon>Lycopodioideae</taxon>
        <taxon>Diphasiastrum</taxon>
    </lineage>
</organism>
<proteinExistence type="predicted"/>
<sequence>MAYLLLVMAAFKDPTLSAAALFQSPQPFTAQTERLAPRAQPPCSTPCVEHLHLHFPHRSSVSNHHSCGSSVSDYYRFGSCVSKYYSYGSSVSNRYRYGSSVFNYYGCESCVSKDYSYGCSVSNHCSYGSCVSKYDGYGNSVSNYYSWWYHEGSRPVVSTRKPRFFTSGSSDSCSTRKCHRTKLSYCALQEVHGTERTYPTNDYNVTDSIPLAQLAENRQNAPQKKKKDSGLDGIPKRYRKSKKEVMEISEVVRRVLQLNHWEDIDGILNHWMGRFDRRNFPRLIKEFTNTGALKHSVKVFGWMKDQQCYRARNDIYNMMIWLHARHQRVDQARGLFFEMQKWRCKPDVDTYNALINVHGRAGQWRWAMQIFDEMLRAAGMFLEARKVLKEMRNSGCQPNVITYTSLMQAYKTAGKYHEAALVYKEMEEEGLSADAVACSALFSALNKADKPEATVMYGRRMLSQGVRLNDIAYKELFVACSKLSDWKTGLEFLQEAQSELSVRITPAMLYHLLVALSRSGKLDRLLQVFNAFKKSGMKPTVKSYNLLLCSFSRALKWRRCIEILGWFEESNLEPSFDTYRVVLNCLAKVEQWEEYLLVSKQMLVKGFNEDFPLAKSRMIALYAVGEISLAKHLQGEIGVLKNQAKVKLLNSARVLGKSL</sequence>
<evidence type="ECO:0000313" key="1">
    <source>
        <dbReference type="EMBL" id="KAJ7569991.1"/>
    </source>
</evidence>
<name>A0ACC2EUA0_DIPCM</name>
<evidence type="ECO:0000313" key="2">
    <source>
        <dbReference type="Proteomes" id="UP001162992"/>
    </source>
</evidence>
<accession>A0ACC2EUA0</accession>
<comment type="caution">
    <text evidence="1">The sequence shown here is derived from an EMBL/GenBank/DDBJ whole genome shotgun (WGS) entry which is preliminary data.</text>
</comment>
<gene>
    <name evidence="1" type="ORF">O6H91_01G102700</name>
</gene>
<reference evidence="2" key="1">
    <citation type="journal article" date="2024" name="Proc. Natl. Acad. Sci. U.S.A.">
        <title>Extraordinary preservation of gene collinearity over three hundred million years revealed in homosporous lycophytes.</title>
        <authorList>
            <person name="Li C."/>
            <person name="Wickell D."/>
            <person name="Kuo L.Y."/>
            <person name="Chen X."/>
            <person name="Nie B."/>
            <person name="Liao X."/>
            <person name="Peng D."/>
            <person name="Ji J."/>
            <person name="Jenkins J."/>
            <person name="Williams M."/>
            <person name="Shu S."/>
            <person name="Plott C."/>
            <person name="Barry K."/>
            <person name="Rajasekar S."/>
            <person name="Grimwood J."/>
            <person name="Han X."/>
            <person name="Sun S."/>
            <person name="Hou Z."/>
            <person name="He W."/>
            <person name="Dai G."/>
            <person name="Sun C."/>
            <person name="Schmutz J."/>
            <person name="Leebens-Mack J.H."/>
            <person name="Li F.W."/>
            <person name="Wang L."/>
        </authorList>
    </citation>
    <scope>NUCLEOTIDE SEQUENCE [LARGE SCALE GENOMIC DNA]</scope>
    <source>
        <strain evidence="2">cv. PW_Plant_1</strain>
    </source>
</reference>